<accession>A0A060I4C7</accession>
<dbReference type="KEGG" id="rei:IE4771_PB00238"/>
<organism evidence="1 2">
    <name type="scientific">Rhizobium etli bv. mimosae str. IE4771</name>
    <dbReference type="NCBI Taxonomy" id="1432050"/>
    <lineage>
        <taxon>Bacteria</taxon>
        <taxon>Pseudomonadati</taxon>
        <taxon>Pseudomonadota</taxon>
        <taxon>Alphaproteobacteria</taxon>
        <taxon>Hyphomicrobiales</taxon>
        <taxon>Rhizobiaceae</taxon>
        <taxon>Rhizobium/Agrobacterium group</taxon>
        <taxon>Rhizobium</taxon>
    </lineage>
</organism>
<keyword evidence="1" id="KW-0614">Plasmid</keyword>
<name>A0A060I4C7_RHIET</name>
<dbReference type="Proteomes" id="UP000027180">
    <property type="component" value="Plasmid pRetIE4771b"/>
</dbReference>
<protein>
    <submittedName>
        <fullName evidence="1">Uncharacterized protein</fullName>
    </submittedName>
</protein>
<dbReference type="EMBL" id="CP006988">
    <property type="protein sequence ID" value="AIC29968.1"/>
    <property type="molecule type" value="Genomic_DNA"/>
</dbReference>
<evidence type="ECO:0000313" key="1">
    <source>
        <dbReference type="EMBL" id="AIC29968.1"/>
    </source>
</evidence>
<sequence length="54" mass="5726">MRDGVTHGDRPFFEKSSRSAAASSICSASSFFSLAFSSSSAFSRFASFGGQIIH</sequence>
<dbReference type="AlphaFoldDB" id="A0A060I4C7"/>
<gene>
    <name evidence="1" type="ORF">IE4771_PB00238</name>
</gene>
<reference evidence="1 2" key="1">
    <citation type="submission" date="2013-12" db="EMBL/GenBank/DDBJ databases">
        <title>Complete genome sequence of Rhizobium etli bv. mimosae IE4771.</title>
        <authorList>
            <person name="Bustos P."/>
            <person name="Santamaria R.I."/>
            <person name="Lozano L."/>
            <person name="Ormeno-Orrillo E."/>
            <person name="Rogel M.A."/>
            <person name="Romero D."/>
            <person name="Cevallos M.A."/>
            <person name="Martinez-Romero E."/>
            <person name="Gonzalez V."/>
        </authorList>
    </citation>
    <scope>NUCLEOTIDE SEQUENCE [LARGE SCALE GENOMIC DNA]</scope>
    <source>
        <strain evidence="1 2">IE4771</strain>
        <plasmid evidence="2">Plasmid pRetIE4771b</plasmid>
    </source>
</reference>
<geneLocation type="plasmid" evidence="1 2">
    <name>pRetIE4771b</name>
</geneLocation>
<proteinExistence type="predicted"/>
<evidence type="ECO:0000313" key="2">
    <source>
        <dbReference type="Proteomes" id="UP000027180"/>
    </source>
</evidence>
<dbReference type="HOGENOM" id="CLU_3047254_0_0_5"/>